<evidence type="ECO:0000259" key="1">
    <source>
        <dbReference type="Pfam" id="PF10881"/>
    </source>
</evidence>
<sequence>MELDDKSHQRKKVQARDEFVNRACISAALPLIRFKAKRGYSIQEIIHDIKSAIKT</sequence>
<organism evidence="2 3">
    <name type="scientific">Shewanella surugensis</name>
    <dbReference type="NCBI Taxonomy" id="212020"/>
    <lineage>
        <taxon>Bacteria</taxon>
        <taxon>Pseudomonadati</taxon>
        <taxon>Pseudomonadota</taxon>
        <taxon>Gammaproteobacteria</taxon>
        <taxon>Alteromonadales</taxon>
        <taxon>Shewanellaceae</taxon>
        <taxon>Shewanella</taxon>
    </lineage>
</organism>
<evidence type="ECO:0000313" key="3">
    <source>
        <dbReference type="Proteomes" id="UP001203423"/>
    </source>
</evidence>
<reference evidence="2 3" key="1">
    <citation type="submission" date="2022-01" db="EMBL/GenBank/DDBJ databases">
        <title>Whole genome-based taxonomy of the Shewanellaceae.</title>
        <authorList>
            <person name="Martin-Rodriguez A.J."/>
        </authorList>
    </citation>
    <scope>NUCLEOTIDE SEQUENCE [LARGE SCALE GENOMIC DNA]</scope>
    <source>
        <strain evidence="2 3">DSM 17177</strain>
    </source>
</reference>
<dbReference type="InterPro" id="IPR024402">
    <property type="entry name" value="DUF2726"/>
</dbReference>
<dbReference type="Proteomes" id="UP001203423">
    <property type="component" value="Unassembled WGS sequence"/>
</dbReference>
<dbReference type="EMBL" id="JAKIKS010000038">
    <property type="protein sequence ID" value="MCL1125045.1"/>
    <property type="molecule type" value="Genomic_DNA"/>
</dbReference>
<accession>A0ABT0LBM9</accession>
<protein>
    <submittedName>
        <fullName evidence="2">DUF2726 domain-containing protein</fullName>
    </submittedName>
</protein>
<proteinExistence type="predicted"/>
<comment type="caution">
    <text evidence="2">The sequence shown here is derived from an EMBL/GenBank/DDBJ whole genome shotgun (WGS) entry which is preliminary data.</text>
</comment>
<gene>
    <name evidence="2" type="ORF">L2764_11300</name>
</gene>
<evidence type="ECO:0000313" key="2">
    <source>
        <dbReference type="EMBL" id="MCL1125045.1"/>
    </source>
</evidence>
<dbReference type="Pfam" id="PF10881">
    <property type="entry name" value="DUF2726"/>
    <property type="match status" value="1"/>
</dbReference>
<name>A0ABT0LBM9_9GAMM</name>
<feature type="domain" description="DUF2726" evidence="1">
    <location>
        <begin position="2"/>
        <end position="51"/>
    </location>
</feature>
<keyword evidence="3" id="KW-1185">Reference proteome</keyword>